<evidence type="ECO:0000256" key="1">
    <source>
        <dbReference type="SAM" id="MobiDB-lite"/>
    </source>
</evidence>
<dbReference type="EMBL" id="JAICCE010000004">
    <property type="protein sequence ID" value="KAG9278360.1"/>
    <property type="molecule type" value="Genomic_DNA"/>
</dbReference>
<feature type="compositionally biased region" description="Low complexity" evidence="1">
    <location>
        <begin position="43"/>
        <end position="71"/>
    </location>
</feature>
<evidence type="ECO:0008006" key="4">
    <source>
        <dbReference type="Google" id="ProtNLM"/>
    </source>
</evidence>
<gene>
    <name evidence="2" type="ORF">AMEX_G6226</name>
</gene>
<evidence type="ECO:0000313" key="2">
    <source>
        <dbReference type="EMBL" id="KAG9278360.1"/>
    </source>
</evidence>
<protein>
    <recommendedName>
        <fullName evidence="4">TTF-type domain-containing protein</fullName>
    </recommendedName>
</protein>
<accession>A0A8T2M3X7</accession>
<dbReference type="Proteomes" id="UP000752171">
    <property type="component" value="Unassembled WGS sequence"/>
</dbReference>
<feature type="region of interest" description="Disordered" evidence="1">
    <location>
        <begin position="43"/>
        <end position="119"/>
    </location>
</feature>
<evidence type="ECO:0000313" key="3">
    <source>
        <dbReference type="Proteomes" id="UP000752171"/>
    </source>
</evidence>
<comment type="caution">
    <text evidence="2">The sequence shown here is derived from an EMBL/GenBank/DDBJ whole genome shotgun (WGS) entry which is preliminary data.</text>
</comment>
<feature type="compositionally biased region" description="Basic and acidic residues" evidence="1">
    <location>
        <begin position="17"/>
        <end position="27"/>
    </location>
</feature>
<feature type="compositionally biased region" description="Basic residues" evidence="1">
    <location>
        <begin position="1"/>
        <end position="16"/>
    </location>
</feature>
<proteinExistence type="predicted"/>
<feature type="compositionally biased region" description="Basic and acidic residues" evidence="1">
    <location>
        <begin position="94"/>
        <end position="103"/>
    </location>
</feature>
<dbReference type="AlphaFoldDB" id="A0A8T2M3X7"/>
<organism evidence="2 3">
    <name type="scientific">Astyanax mexicanus</name>
    <name type="common">Blind cave fish</name>
    <name type="synonym">Astyanax fasciatus mexicanus</name>
    <dbReference type="NCBI Taxonomy" id="7994"/>
    <lineage>
        <taxon>Eukaryota</taxon>
        <taxon>Metazoa</taxon>
        <taxon>Chordata</taxon>
        <taxon>Craniata</taxon>
        <taxon>Vertebrata</taxon>
        <taxon>Euteleostomi</taxon>
        <taxon>Actinopterygii</taxon>
        <taxon>Neopterygii</taxon>
        <taxon>Teleostei</taxon>
        <taxon>Ostariophysi</taxon>
        <taxon>Characiformes</taxon>
        <taxon>Characoidei</taxon>
        <taxon>Acestrorhamphidae</taxon>
        <taxon>Acestrorhamphinae</taxon>
        <taxon>Astyanax</taxon>
    </lineage>
</organism>
<feature type="region of interest" description="Disordered" evidence="1">
    <location>
        <begin position="1"/>
        <end position="30"/>
    </location>
</feature>
<reference evidence="2 3" key="1">
    <citation type="submission" date="2021-07" db="EMBL/GenBank/DDBJ databases">
        <authorList>
            <person name="Imarazene B."/>
            <person name="Zahm M."/>
            <person name="Klopp C."/>
            <person name="Cabau C."/>
            <person name="Beille S."/>
            <person name="Jouanno E."/>
            <person name="Castinel A."/>
            <person name="Lluch J."/>
            <person name="Gil L."/>
            <person name="Kuchtly C."/>
            <person name="Lopez Roques C."/>
            <person name="Donnadieu C."/>
            <person name="Parrinello H."/>
            <person name="Journot L."/>
            <person name="Du K."/>
            <person name="Schartl M."/>
            <person name="Retaux S."/>
            <person name="Guiguen Y."/>
        </authorList>
    </citation>
    <scope>NUCLEOTIDE SEQUENCE [LARGE SCALE GENOMIC DNA]</scope>
    <source>
        <strain evidence="2">Pach_M1</strain>
        <tissue evidence="2">Testis</tissue>
    </source>
</reference>
<sequence length="246" mass="27786">MLPKKQKSGNQKRKERKEKEKRQDEGRQLLTAFFHKVSETNSGAGAAAAAEAAGAAVAPEAAGAPVASPAGFSEDETEVIDEQRQDVFESSEEAGEREKERPGEGNTEQLLSEDPGLWPDKLTAQQRETLVCRLASERVDLTKVAPKDKEGKAFPDYLQYVKSANMREKIRRDWLIHSDSAKALFCIPCLLFSHEQTRPSKSALNSKDGLKLSDIKWQKMYRKFPEHEKHTPHKQCYVKWKRKGHV</sequence>
<name>A0A8T2M3X7_ASTMX</name>